<name>A0ABV9KU49_9BACT</name>
<evidence type="ECO:0000313" key="4">
    <source>
        <dbReference type="EMBL" id="MFC4673412.1"/>
    </source>
</evidence>
<dbReference type="EMBL" id="JBHSGN010000054">
    <property type="protein sequence ID" value="MFC4673412.1"/>
    <property type="molecule type" value="Genomic_DNA"/>
</dbReference>
<keyword evidence="2" id="KW-0732">Signal</keyword>
<organism evidence="4 5">
    <name type="scientific">Dysgonomonas termitidis</name>
    <dbReference type="NCBI Taxonomy" id="1516126"/>
    <lineage>
        <taxon>Bacteria</taxon>
        <taxon>Pseudomonadati</taxon>
        <taxon>Bacteroidota</taxon>
        <taxon>Bacteroidia</taxon>
        <taxon>Bacteroidales</taxon>
        <taxon>Dysgonomonadaceae</taxon>
        <taxon>Dysgonomonas</taxon>
    </lineage>
</organism>
<dbReference type="Pfam" id="PF13100">
    <property type="entry name" value="OstA_2"/>
    <property type="match status" value="1"/>
</dbReference>
<keyword evidence="5" id="KW-1185">Reference proteome</keyword>
<feature type="chain" id="PRO_5045180911" evidence="2">
    <location>
        <begin position="22"/>
        <end position="628"/>
    </location>
</feature>
<proteinExistence type="predicted"/>
<accession>A0ABV9KU49</accession>
<evidence type="ECO:0000256" key="2">
    <source>
        <dbReference type="SAM" id="SignalP"/>
    </source>
</evidence>
<evidence type="ECO:0000256" key="1">
    <source>
        <dbReference type="SAM" id="MobiDB-lite"/>
    </source>
</evidence>
<protein>
    <submittedName>
        <fullName evidence="4">OstA-like protein</fullName>
    </submittedName>
</protein>
<evidence type="ECO:0000259" key="3">
    <source>
        <dbReference type="Pfam" id="PF13100"/>
    </source>
</evidence>
<dbReference type="Gene3D" id="2.60.450.10">
    <property type="entry name" value="Lipopolysaccharide (LPS) transport protein A like domain"/>
    <property type="match status" value="1"/>
</dbReference>
<feature type="domain" description="Organic solvent tolerance-like N-terminal" evidence="3">
    <location>
        <begin position="61"/>
        <end position="216"/>
    </location>
</feature>
<dbReference type="RefSeq" id="WP_379994663.1">
    <property type="nucleotide sequence ID" value="NZ_JBHSGN010000054.1"/>
</dbReference>
<sequence>MQRHRIPLVSILCLIALYASAQSMLSPQVRPDITQVPKKPQDPVKQKPATSKGGVKVIELRNSKRLIRRPDFEPQVLKDSVIFFHDGAYLYCDSAYYDEKQNSFEAFSNVRMEQGDTLFLNGRYMHYDGNTKLVKVRENVNLEHSPKSKRNPITLFTDSLNYDRTMNLGYYFDGGMLVDSLNELTSFWGQYEPDIRIATFKDSVILKNPNFTLYSDKLKYNTNEKVAIFTTPTEIVSDSGVIYTSNGWYNTETERSLLLDQSTVMNKEGNRYLRGDSIFYYKTLGYGEVFGNMFLQDTVKKIILIGNYGYYNELNNSALATDSAYCIEYSQGDSLYIHADTLKLLTVIDSSYIPKIKPVAVDSLIKPEPQILDSLARDSLHIIDRFQNDSARVDMGLPADTMPLYTVSALQQPVDTARKEFRLIKAYYGVRFYRSDMQGVCDSLQFNSKDSIIHMYRDPILWNTNRQLSGDTIDIFMNDSTIDRMHIKQYSFSIEEKDSIHFNQLKSRSMKIFFENKKVKRVLAEGNVETIAYPEERDGTLNGVLNWLEGSYLQIFMNDGQFEKLVVWPKPVGKTTPFHLVTNEQLRLKDFYWYDYIRPLDKDDIFRKAPKKAGDVRPKRPAVFDREE</sequence>
<reference evidence="5" key="1">
    <citation type="journal article" date="2019" name="Int. J. Syst. Evol. Microbiol.">
        <title>The Global Catalogue of Microorganisms (GCM) 10K type strain sequencing project: providing services to taxonomists for standard genome sequencing and annotation.</title>
        <authorList>
            <consortium name="The Broad Institute Genomics Platform"/>
            <consortium name="The Broad Institute Genome Sequencing Center for Infectious Disease"/>
            <person name="Wu L."/>
            <person name="Ma J."/>
        </authorList>
    </citation>
    <scope>NUCLEOTIDE SEQUENCE [LARGE SCALE GENOMIC DNA]</scope>
    <source>
        <strain evidence="5">CCUG 66188</strain>
    </source>
</reference>
<dbReference type="InterPro" id="IPR005653">
    <property type="entry name" value="OstA-like_N"/>
</dbReference>
<feature type="region of interest" description="Disordered" evidence="1">
    <location>
        <begin position="32"/>
        <end position="52"/>
    </location>
</feature>
<dbReference type="Proteomes" id="UP001596023">
    <property type="component" value="Unassembled WGS sequence"/>
</dbReference>
<evidence type="ECO:0000313" key="5">
    <source>
        <dbReference type="Proteomes" id="UP001596023"/>
    </source>
</evidence>
<feature type="signal peptide" evidence="2">
    <location>
        <begin position="1"/>
        <end position="21"/>
    </location>
</feature>
<comment type="caution">
    <text evidence="4">The sequence shown here is derived from an EMBL/GenBank/DDBJ whole genome shotgun (WGS) entry which is preliminary data.</text>
</comment>
<gene>
    <name evidence="4" type="ORF">ACFO6W_06895</name>
</gene>